<dbReference type="PROSITE" id="PS51688">
    <property type="entry name" value="ICA"/>
    <property type="match status" value="1"/>
</dbReference>
<keyword evidence="1" id="KW-0175">Coiled coil</keyword>
<dbReference type="RefSeq" id="WP_037189718.1">
    <property type="nucleotide sequence ID" value="NZ_JOKJ01000019.1"/>
</dbReference>
<sequence>MFDVKDGIQISKSVVINKDKDVFAKKVTASGGAVINTGSWNKDGLRLNGAAPSIYFSQDDGSNAYLGLNGGNFYVLPDTDSNGTYSSPYILQASFSGNDFRYFGHKVYHAGNKPYFSEIIGTIDNGQLPNDITVGGNLAGYNVYAGKVGLTTNDGHGNANVTFNHRNGRPVQNGNSLRIETNVDGTSNPVFVFEAAANVTAGEAIVLSNIATLGLSEFTYKGNAVYHAGRKPTYGELGTIYHGNVDFANQYLNTGSSPTFLNGTFTGELKVENAQPWLRLNDTTGNNARIRNQSNVIYIDADNGTGNGILQIGSLRTDGILLGDTSGPYLYRSDVAKNHFSLRVGNSGAYKYLTFKGDDGTLELGGQRVLTVGSGKAVDSDKLDGVNSSQFLRSDVSNTLSANLHVTGSISFPVGDSFVGVDQEENYLRYRFGSTATAKGVRIDDYDTPVIELNRDIASDFKRGLKVSGNAVYHRGDKQDYIPTLGNQALMPTGRNALAEGIHTYGTKNNTTNTPHASKYGESIVWGSGAAGSVEVWGGWVGAGWGRLYTRALRDVTDDWSDWYEIYTSRDGVPFDKITGRTLAHMNAREGYWGLNSSTDGSNGSWIRTPSAGLLPYQSGVSSSLGASSWKFDNLHVKNGYMDNATVTGSVNAGSGNFGSLKAKNDNTNTLIIDKSSSSVYSGLQYATGGKASWLWYTSNNGTEDFSLQTRNFNTDGQYRDTVFSIDHSNAQMRFMRTGRFDESLRVDGWVLSDRVRNISGTGMYIYGGDMSSQHDAIQSKYGEGELIYLAAEGGVQILSSGDNLNNNGQAADTLTNDRRVVLCDSGGNSRFYQGTVTVDQIHAGNGQIAPSAAKLQVKGIQRTGTLYLHEGDNPGPNTEVILSSQAGGTRLRVATKDGYIDVGPQNSSYAHLTTNLDRFYFNKEIQVNGDIKVYNKLSKFTADGKNLIVGADSNYFSRFTNAGKISRKNSGWDNNSAEVDIFKSAWMSHLGDHILIRPTGNQVNNGVIAIGREAVAIGRNSYNDPAPNSWFDVFDVDTWMSLTASSLRFQGKEAFRYDDSYLRINKGKMFSSGVHFDDSAVVTTGDMHARLFRSSYATGGAIPDGADIAYRVNNTNDNYIRFATRNNVAAWLAGDDHFVLKSTTASNSLGDSAWIAGYADANNRDHIWHDEGSNTWHFVSDSPFKAAGNSTIRSGGVISSGLSKFTGRVMFGGDGNHNGQNANLAISVGDADTGIRWNSDGNMDLMANSVAALNVTNTRVRASIDIETAAKVRSTNYDVYTGEGRGIRFWNGSDSYKIYMSGHAGSDAGRIDPSSDYNMYFKMTSGNRGFVFKNNTNNFVHLTPAKSYFKGRMEIKDSANDLEPALLVQKRADVGNGGAALLVATYGETTDIILEGRANATGTATDVTGRASTSTSGDMKFQIWASGNANFKGNVTAYGSASDITLKENIKPITNAVDKTLKLNGCTFNYIERPDDILAGVIAQDVQKVMPELVYRTPDNKLAVRYGNMAGLFVEAIKELKTENDRLKSTLDDVLARLAALEGK</sequence>
<dbReference type="Proteomes" id="UP000052167">
    <property type="component" value="Unassembled WGS sequence"/>
</dbReference>
<comment type="caution">
    <text evidence="3">The sequence shown here is derived from an EMBL/GenBank/DDBJ whole genome shotgun (WGS) entry which is preliminary data.</text>
</comment>
<proteinExistence type="predicted"/>
<protein>
    <recommendedName>
        <fullName evidence="2">Peptidase S74 domain-containing protein</fullName>
    </recommendedName>
</protein>
<evidence type="ECO:0000256" key="1">
    <source>
        <dbReference type="SAM" id="Coils"/>
    </source>
</evidence>
<dbReference type="Pfam" id="PF13884">
    <property type="entry name" value="Peptidase_S74"/>
    <property type="match status" value="1"/>
</dbReference>
<reference evidence="3 4" key="1">
    <citation type="submission" date="2014-06" db="EMBL/GenBank/DDBJ databases">
        <title>Rhizobium pelagicum/R2-400B4.</title>
        <authorList>
            <person name="Kimes N.E."/>
            <person name="Lopez-Perez M."/>
        </authorList>
    </citation>
    <scope>NUCLEOTIDE SEQUENCE [LARGE SCALE GENOMIC DNA]</scope>
    <source>
        <strain evidence="3 4">R2-400B4</strain>
    </source>
</reference>
<dbReference type="InterPro" id="IPR030392">
    <property type="entry name" value="S74_ICA"/>
</dbReference>
<feature type="domain" description="Peptidase S74" evidence="2">
    <location>
        <begin position="1443"/>
        <end position="1532"/>
    </location>
</feature>
<organism evidence="3 4">
    <name type="scientific">Pseudorhizobium pelagicum</name>
    <dbReference type="NCBI Taxonomy" id="1509405"/>
    <lineage>
        <taxon>Bacteria</taxon>
        <taxon>Pseudomonadati</taxon>
        <taxon>Pseudomonadota</taxon>
        <taxon>Alphaproteobacteria</taxon>
        <taxon>Hyphomicrobiales</taxon>
        <taxon>Rhizobiaceae</taxon>
        <taxon>Rhizobium/Agrobacterium group</taxon>
        <taxon>Pseudorhizobium</taxon>
    </lineage>
</organism>
<name>A0A922T7B0_9HYPH</name>
<evidence type="ECO:0000259" key="2">
    <source>
        <dbReference type="PROSITE" id="PS51688"/>
    </source>
</evidence>
<evidence type="ECO:0000313" key="4">
    <source>
        <dbReference type="Proteomes" id="UP000052167"/>
    </source>
</evidence>
<gene>
    <name evidence="3" type="ORF">GV68_08555</name>
</gene>
<accession>A0A922T7B0</accession>
<dbReference type="EMBL" id="JOKJ01000019">
    <property type="protein sequence ID" value="KEQ05571.1"/>
    <property type="molecule type" value="Genomic_DNA"/>
</dbReference>
<dbReference type="OrthoDB" id="197257at2"/>
<keyword evidence="4" id="KW-1185">Reference proteome</keyword>
<feature type="coiled-coil region" evidence="1">
    <location>
        <begin position="1518"/>
        <end position="1545"/>
    </location>
</feature>
<evidence type="ECO:0000313" key="3">
    <source>
        <dbReference type="EMBL" id="KEQ05571.1"/>
    </source>
</evidence>